<sequence>MSSSDAVVAQSAFNTLRLGSSVQIIVGRLLRFWDSKNIKKQGEIMGITLLLLDKKNSVIHGFIPTGRAPYYCHSLPVGSVVRVMDHPFVIRFIPKQPLMKLSRPDMDPKNYGFRFSINQVDLLHPWCGSSFLWVRFRHCDSLMMYRGIY</sequence>
<protein>
    <submittedName>
        <fullName evidence="1">Uncharacterized protein</fullName>
    </submittedName>
</protein>
<proteinExistence type="predicted"/>
<organism evidence="1 2">
    <name type="scientific">Brassica cretica</name>
    <name type="common">Mustard</name>
    <dbReference type="NCBI Taxonomy" id="69181"/>
    <lineage>
        <taxon>Eukaryota</taxon>
        <taxon>Viridiplantae</taxon>
        <taxon>Streptophyta</taxon>
        <taxon>Embryophyta</taxon>
        <taxon>Tracheophyta</taxon>
        <taxon>Spermatophyta</taxon>
        <taxon>Magnoliopsida</taxon>
        <taxon>eudicotyledons</taxon>
        <taxon>Gunneridae</taxon>
        <taxon>Pentapetalae</taxon>
        <taxon>rosids</taxon>
        <taxon>malvids</taxon>
        <taxon>Brassicales</taxon>
        <taxon>Brassicaceae</taxon>
        <taxon>Brassiceae</taxon>
        <taxon>Brassica</taxon>
    </lineage>
</organism>
<gene>
    <name evidence="1" type="ORF">DY000_02048071</name>
</gene>
<reference evidence="1 2" key="1">
    <citation type="journal article" date="2020" name="BMC Genomics">
        <title>Intraspecific diversification of the crop wild relative Brassica cretica Lam. using demographic model selection.</title>
        <authorList>
            <person name="Kioukis A."/>
            <person name="Michalopoulou V.A."/>
            <person name="Briers L."/>
            <person name="Pirintsos S."/>
            <person name="Studholme D.J."/>
            <person name="Pavlidis P."/>
            <person name="Sarris P.F."/>
        </authorList>
    </citation>
    <scope>NUCLEOTIDE SEQUENCE [LARGE SCALE GENOMIC DNA]</scope>
    <source>
        <strain evidence="2">cv. PFS-1207/04</strain>
    </source>
</reference>
<evidence type="ECO:0000313" key="1">
    <source>
        <dbReference type="EMBL" id="KAF3611975.1"/>
    </source>
</evidence>
<accession>A0ABQ7FBA1</accession>
<name>A0ABQ7FBA1_BRACR</name>
<evidence type="ECO:0000313" key="2">
    <source>
        <dbReference type="Proteomes" id="UP000266723"/>
    </source>
</evidence>
<comment type="caution">
    <text evidence="1">The sequence shown here is derived from an EMBL/GenBank/DDBJ whole genome shotgun (WGS) entry which is preliminary data.</text>
</comment>
<keyword evidence="2" id="KW-1185">Reference proteome</keyword>
<dbReference type="EMBL" id="QGKV02000297">
    <property type="protein sequence ID" value="KAF3611975.1"/>
    <property type="molecule type" value="Genomic_DNA"/>
</dbReference>
<dbReference type="Proteomes" id="UP000266723">
    <property type="component" value="Unassembled WGS sequence"/>
</dbReference>